<feature type="transmembrane region" description="Helical" evidence="1">
    <location>
        <begin position="28"/>
        <end position="45"/>
    </location>
</feature>
<protein>
    <recommendedName>
        <fullName evidence="4">DUF3953 domain-containing protein</fullName>
    </recommendedName>
</protein>
<reference evidence="3" key="1">
    <citation type="submission" date="2016-10" db="EMBL/GenBank/DDBJ databases">
        <authorList>
            <person name="Varghese N."/>
            <person name="Submissions S."/>
        </authorList>
    </citation>
    <scope>NUCLEOTIDE SEQUENCE [LARGE SCALE GENOMIC DNA]</scope>
    <source>
        <strain evidence="3">DSM 22530</strain>
    </source>
</reference>
<keyword evidence="1" id="KW-0472">Membrane</keyword>
<evidence type="ECO:0000313" key="3">
    <source>
        <dbReference type="Proteomes" id="UP000199474"/>
    </source>
</evidence>
<accession>A0A1I1X344</accession>
<gene>
    <name evidence="2" type="ORF">SAMN05216238_10721</name>
</gene>
<dbReference type="AlphaFoldDB" id="A0A1I1X344"/>
<proteinExistence type="predicted"/>
<name>A0A1I1X344_9BACI</name>
<dbReference type="Proteomes" id="UP000199474">
    <property type="component" value="Unassembled WGS sequence"/>
</dbReference>
<dbReference type="RefSeq" id="WP_090085116.1">
    <property type="nucleotide sequence ID" value="NZ_FOMR01000007.1"/>
</dbReference>
<feature type="transmembrane region" description="Helical" evidence="1">
    <location>
        <begin position="57"/>
        <end position="74"/>
    </location>
</feature>
<organism evidence="2 3">
    <name type="scientific">Lentibacillus persicus</name>
    <dbReference type="NCBI Taxonomy" id="640948"/>
    <lineage>
        <taxon>Bacteria</taxon>
        <taxon>Bacillati</taxon>
        <taxon>Bacillota</taxon>
        <taxon>Bacilli</taxon>
        <taxon>Bacillales</taxon>
        <taxon>Bacillaceae</taxon>
        <taxon>Lentibacillus</taxon>
    </lineage>
</organism>
<keyword evidence="1" id="KW-0812">Transmembrane</keyword>
<dbReference type="EMBL" id="FOMR01000007">
    <property type="protein sequence ID" value="SFE00083.1"/>
    <property type="molecule type" value="Genomic_DNA"/>
</dbReference>
<feature type="transmembrane region" description="Helical" evidence="1">
    <location>
        <begin position="5"/>
        <end position="22"/>
    </location>
</feature>
<dbReference type="STRING" id="640948.SAMN05216238_10721"/>
<evidence type="ECO:0008006" key="4">
    <source>
        <dbReference type="Google" id="ProtNLM"/>
    </source>
</evidence>
<sequence length="75" mass="8304">MSILRIANIIIAIAMIIFISFPELPSEVVFTFIPVIFLLFGVDEVRRGESGGKITGYFYIIAGIITLPGLIIELF</sequence>
<keyword evidence="1" id="KW-1133">Transmembrane helix</keyword>
<evidence type="ECO:0000256" key="1">
    <source>
        <dbReference type="SAM" id="Phobius"/>
    </source>
</evidence>
<evidence type="ECO:0000313" key="2">
    <source>
        <dbReference type="EMBL" id="SFE00083.1"/>
    </source>
</evidence>
<keyword evidence="3" id="KW-1185">Reference proteome</keyword>